<sequence>MVRPTDMDAKNLNRRRFLQAAGTLGVAGFIGGGAAVLKNEDRLPTTMYFSAASDASGKHYLAGVDEEGLLRFRVPLNNRGHHLMTHPIRSELIAFARSPGNEAYVIDYQKGQKVFDIHSGNGYHFYGHGIFSQDGKYLFTTENDYKNGKGIISVRETDSYTVVARYSSGGIGPHQLQWLSDKNTIAIANGGLKTHPESGSKILNLSRLDSNLSYMNAQTGEIIEQQRLDNSLLSIRHLDVAVDDTVFTGLQYQGGSDDLVPLVAVHNVHDTLNMKSILAPDLELLAMNHYTASVALDSLSGIVAVTCPKGDTLTFWNYKNRAFLRSVPFKECAGVVFNAETNQFLVSNNYGEMRYFSVKTLSEERQKRMLVKNTFWDNHMNQVRKV</sequence>
<keyword evidence="4" id="KW-1185">Reference proteome</keyword>
<dbReference type="PROSITE" id="PS51318">
    <property type="entry name" value="TAT"/>
    <property type="match status" value="1"/>
</dbReference>
<dbReference type="InterPro" id="IPR008311">
    <property type="entry name" value="UCP028101"/>
</dbReference>
<dbReference type="Pfam" id="PF07433">
    <property type="entry name" value="DUF1513"/>
    <property type="match status" value="1"/>
</dbReference>
<organism evidence="3 4">
    <name type="scientific">Sessilibacter corallicola</name>
    <dbReference type="NCBI Taxonomy" id="2904075"/>
    <lineage>
        <taxon>Bacteria</taxon>
        <taxon>Pseudomonadati</taxon>
        <taxon>Pseudomonadota</taxon>
        <taxon>Gammaproteobacteria</taxon>
        <taxon>Cellvibrionales</taxon>
        <taxon>Cellvibrionaceae</taxon>
        <taxon>Sessilibacter</taxon>
    </lineage>
</organism>
<keyword evidence="2" id="KW-1133">Transmembrane helix</keyword>
<dbReference type="RefSeq" id="WP_353301335.1">
    <property type="nucleotide sequence ID" value="NZ_BAABWN010000001.1"/>
</dbReference>
<dbReference type="Gene3D" id="2.130.10.10">
    <property type="entry name" value="YVTN repeat-like/Quinoprotein amine dehydrogenase"/>
    <property type="match status" value="1"/>
</dbReference>
<evidence type="ECO:0000256" key="2">
    <source>
        <dbReference type="SAM" id="Phobius"/>
    </source>
</evidence>
<keyword evidence="2" id="KW-0472">Membrane</keyword>
<feature type="transmembrane region" description="Helical" evidence="2">
    <location>
        <begin position="17"/>
        <end position="37"/>
    </location>
</feature>
<gene>
    <name evidence="3" type="ORF">NBRC116591_01820</name>
</gene>
<dbReference type="SUPFAM" id="SSF69322">
    <property type="entry name" value="Tricorn protease domain 2"/>
    <property type="match status" value="1"/>
</dbReference>
<dbReference type="InterPro" id="IPR019546">
    <property type="entry name" value="TAT_signal_bac_arc"/>
</dbReference>
<accession>A0ABQ0A400</accession>
<keyword evidence="1" id="KW-0732">Signal</keyword>
<dbReference type="InterPro" id="IPR006311">
    <property type="entry name" value="TAT_signal"/>
</dbReference>
<evidence type="ECO:0000313" key="4">
    <source>
        <dbReference type="Proteomes" id="UP001465153"/>
    </source>
</evidence>
<keyword evidence="2" id="KW-0812">Transmembrane</keyword>
<reference evidence="3 4" key="1">
    <citation type="submission" date="2024-04" db="EMBL/GenBank/DDBJ databases">
        <title>Draft genome sequence of Sessilibacter corallicola NBRC 116591.</title>
        <authorList>
            <person name="Miyakawa T."/>
            <person name="Kusuya Y."/>
            <person name="Miura T."/>
        </authorList>
    </citation>
    <scope>NUCLEOTIDE SEQUENCE [LARGE SCALE GENOMIC DNA]</scope>
    <source>
        <strain evidence="3 4">KU-00831-HH</strain>
    </source>
</reference>
<evidence type="ECO:0000256" key="1">
    <source>
        <dbReference type="ARBA" id="ARBA00022729"/>
    </source>
</evidence>
<dbReference type="InterPro" id="IPR015943">
    <property type="entry name" value="WD40/YVTN_repeat-like_dom_sf"/>
</dbReference>
<dbReference type="EMBL" id="BAABWN010000001">
    <property type="protein sequence ID" value="GAA6166372.1"/>
    <property type="molecule type" value="Genomic_DNA"/>
</dbReference>
<dbReference type="PIRSF" id="PIRSF028101">
    <property type="entry name" value="UCP028101"/>
    <property type="match status" value="1"/>
</dbReference>
<dbReference type="Proteomes" id="UP001465153">
    <property type="component" value="Unassembled WGS sequence"/>
</dbReference>
<proteinExistence type="predicted"/>
<evidence type="ECO:0000313" key="3">
    <source>
        <dbReference type="EMBL" id="GAA6166372.1"/>
    </source>
</evidence>
<protein>
    <submittedName>
        <fullName evidence="3">DUF1513 domain-containing protein</fullName>
    </submittedName>
</protein>
<comment type="caution">
    <text evidence="3">The sequence shown here is derived from an EMBL/GenBank/DDBJ whole genome shotgun (WGS) entry which is preliminary data.</text>
</comment>
<dbReference type="NCBIfam" id="TIGR01409">
    <property type="entry name" value="TAT_signal_seq"/>
    <property type="match status" value="1"/>
</dbReference>
<name>A0ABQ0A400_9GAMM</name>